<dbReference type="SUPFAM" id="SSF55486">
    <property type="entry name" value="Metalloproteases ('zincins'), catalytic domain"/>
    <property type="match status" value="1"/>
</dbReference>
<sequence>MHSNGCPPHESSRRTECTSALKVSPSWRAMSDSCASNPRVKQPQRLGKIVPQLFNTMCCQRQGPFPEASGREEQKKKKATMADGADRPAPVNPEADCLGNASRNICQTKEKKPSEKHSFCCPDDVEEMARYLSTSAAPCDDFYAYVCSNTMDSRHSGTEAGPDSRIKSVALTGTLPNNAKTFAAGRFLNSFFKTCLDSITQSESFARSLANAMLHEAGNLLKNVDSRNAMAFNTEASLVYSLHSAIRVSYRVNRVVTLQINAICDPDAADLDDLNSTVDVLKRVTNSTTTMEDTVELAGQLCEQFQGEQRLAIVYHLSLDATEFTQEVWNLDEVVGSINVLGFALEDSTLLNVQGVGEIRLLYDIFLNDTREDVKAAYLLWHLVVSGVQEFSVMEGQFSPQAFETCSESTFRLGELWELFKAEIFTTPDKDAVAKNIFTLITDTYRDLIILGDRYILLSPSVYDFIRAASPNSLLPNMAIVGQLLAETLWSMALFYANWKPKTKANILNFGTCFIDTYLDNADISHKYHVLYTSLGMSTVVSALNRSDWHVMHNAWSLWRFSHAQFFYIFNSHYRCPNNPSVHANLEIEVPLMYVQDFARAFSCPTNTSMEPRGCLDPVQNSK</sequence>
<dbReference type="InterPro" id="IPR000718">
    <property type="entry name" value="Peptidase_M13"/>
</dbReference>
<evidence type="ECO:0000313" key="3">
    <source>
        <dbReference type="Proteomes" id="UP000821837"/>
    </source>
</evidence>
<organism evidence="2 3">
    <name type="scientific">Rhipicephalus sanguineus</name>
    <name type="common">Brown dog tick</name>
    <name type="synonym">Ixodes sanguineus</name>
    <dbReference type="NCBI Taxonomy" id="34632"/>
    <lineage>
        <taxon>Eukaryota</taxon>
        <taxon>Metazoa</taxon>
        <taxon>Ecdysozoa</taxon>
        <taxon>Arthropoda</taxon>
        <taxon>Chelicerata</taxon>
        <taxon>Arachnida</taxon>
        <taxon>Acari</taxon>
        <taxon>Parasitiformes</taxon>
        <taxon>Ixodida</taxon>
        <taxon>Ixodoidea</taxon>
        <taxon>Ixodidae</taxon>
        <taxon>Rhipicephalinae</taxon>
        <taxon>Rhipicephalus</taxon>
        <taxon>Rhipicephalus</taxon>
    </lineage>
</organism>
<dbReference type="GO" id="GO:0016485">
    <property type="term" value="P:protein processing"/>
    <property type="evidence" value="ECO:0007669"/>
    <property type="project" value="TreeGrafter"/>
</dbReference>
<protein>
    <submittedName>
        <fullName evidence="2">Uncharacterized protein</fullName>
    </submittedName>
</protein>
<name>A0A9D4PSA3_RHISA</name>
<dbReference type="PANTHER" id="PTHR11733:SF241">
    <property type="entry name" value="GH26575P-RELATED"/>
    <property type="match status" value="1"/>
</dbReference>
<evidence type="ECO:0000313" key="2">
    <source>
        <dbReference type="EMBL" id="KAH7952083.1"/>
    </source>
</evidence>
<dbReference type="Gene3D" id="3.40.390.10">
    <property type="entry name" value="Collagenase (Catalytic Domain)"/>
    <property type="match status" value="1"/>
</dbReference>
<comment type="caution">
    <text evidence="2">The sequence shown here is derived from an EMBL/GenBank/DDBJ whole genome shotgun (WGS) entry which is preliminary data.</text>
</comment>
<feature type="region of interest" description="Disordered" evidence="1">
    <location>
        <begin position="64"/>
        <end position="94"/>
    </location>
</feature>
<gene>
    <name evidence="2" type="ORF">HPB52_018231</name>
</gene>
<keyword evidence="3" id="KW-1185">Reference proteome</keyword>
<dbReference type="PANTHER" id="PTHR11733">
    <property type="entry name" value="ZINC METALLOPROTEASE FAMILY M13 NEPRILYSIN-RELATED"/>
    <property type="match status" value="1"/>
</dbReference>
<dbReference type="PROSITE" id="PS51885">
    <property type="entry name" value="NEPRILYSIN"/>
    <property type="match status" value="1"/>
</dbReference>
<accession>A0A9D4PSA3</accession>
<reference evidence="2" key="2">
    <citation type="submission" date="2021-09" db="EMBL/GenBank/DDBJ databases">
        <authorList>
            <person name="Jia N."/>
            <person name="Wang J."/>
            <person name="Shi W."/>
            <person name="Du L."/>
            <person name="Sun Y."/>
            <person name="Zhan W."/>
            <person name="Jiang J."/>
            <person name="Wang Q."/>
            <person name="Zhang B."/>
            <person name="Ji P."/>
            <person name="Sakyi L.B."/>
            <person name="Cui X."/>
            <person name="Yuan T."/>
            <person name="Jiang B."/>
            <person name="Yang W."/>
            <person name="Lam T.T.-Y."/>
            <person name="Chang Q."/>
            <person name="Ding S."/>
            <person name="Wang X."/>
            <person name="Zhu J."/>
            <person name="Ruan X."/>
            <person name="Zhao L."/>
            <person name="Wei J."/>
            <person name="Que T."/>
            <person name="Du C."/>
            <person name="Cheng J."/>
            <person name="Dai P."/>
            <person name="Han X."/>
            <person name="Huang E."/>
            <person name="Gao Y."/>
            <person name="Liu J."/>
            <person name="Shao H."/>
            <person name="Ye R."/>
            <person name="Li L."/>
            <person name="Wei W."/>
            <person name="Wang X."/>
            <person name="Wang C."/>
            <person name="Huo Q."/>
            <person name="Li W."/>
            <person name="Guo W."/>
            <person name="Chen H."/>
            <person name="Chen S."/>
            <person name="Zhou L."/>
            <person name="Zhou L."/>
            <person name="Ni X."/>
            <person name="Tian J."/>
            <person name="Zhou Y."/>
            <person name="Sheng Y."/>
            <person name="Liu T."/>
            <person name="Pan Y."/>
            <person name="Xia L."/>
            <person name="Li J."/>
            <person name="Zhao F."/>
            <person name="Cao W."/>
        </authorList>
    </citation>
    <scope>NUCLEOTIDE SEQUENCE</scope>
    <source>
        <strain evidence="2">Rsan-2018</strain>
        <tissue evidence="2">Larvae</tissue>
    </source>
</reference>
<dbReference type="GO" id="GO:0005886">
    <property type="term" value="C:plasma membrane"/>
    <property type="evidence" value="ECO:0007669"/>
    <property type="project" value="TreeGrafter"/>
</dbReference>
<dbReference type="GO" id="GO:0004222">
    <property type="term" value="F:metalloendopeptidase activity"/>
    <property type="evidence" value="ECO:0007669"/>
    <property type="project" value="InterPro"/>
</dbReference>
<dbReference type="Gene3D" id="1.10.1380.10">
    <property type="entry name" value="Neutral endopeptidase , domain2"/>
    <property type="match status" value="1"/>
</dbReference>
<dbReference type="Proteomes" id="UP000821837">
    <property type="component" value="Chromosome 5"/>
</dbReference>
<dbReference type="EMBL" id="JABSTV010001251">
    <property type="protein sequence ID" value="KAH7952083.1"/>
    <property type="molecule type" value="Genomic_DNA"/>
</dbReference>
<proteinExistence type="predicted"/>
<reference evidence="2" key="1">
    <citation type="journal article" date="2020" name="Cell">
        <title>Large-Scale Comparative Analyses of Tick Genomes Elucidate Their Genetic Diversity and Vector Capacities.</title>
        <authorList>
            <consortium name="Tick Genome and Microbiome Consortium (TIGMIC)"/>
            <person name="Jia N."/>
            <person name="Wang J."/>
            <person name="Shi W."/>
            <person name="Du L."/>
            <person name="Sun Y."/>
            <person name="Zhan W."/>
            <person name="Jiang J.F."/>
            <person name="Wang Q."/>
            <person name="Zhang B."/>
            <person name="Ji P."/>
            <person name="Bell-Sakyi L."/>
            <person name="Cui X.M."/>
            <person name="Yuan T.T."/>
            <person name="Jiang B.G."/>
            <person name="Yang W.F."/>
            <person name="Lam T.T."/>
            <person name="Chang Q.C."/>
            <person name="Ding S.J."/>
            <person name="Wang X.J."/>
            <person name="Zhu J.G."/>
            <person name="Ruan X.D."/>
            <person name="Zhao L."/>
            <person name="Wei J.T."/>
            <person name="Ye R.Z."/>
            <person name="Que T.C."/>
            <person name="Du C.H."/>
            <person name="Zhou Y.H."/>
            <person name="Cheng J.X."/>
            <person name="Dai P.F."/>
            <person name="Guo W.B."/>
            <person name="Han X.H."/>
            <person name="Huang E.J."/>
            <person name="Li L.F."/>
            <person name="Wei W."/>
            <person name="Gao Y.C."/>
            <person name="Liu J.Z."/>
            <person name="Shao H.Z."/>
            <person name="Wang X."/>
            <person name="Wang C.C."/>
            <person name="Yang T.C."/>
            <person name="Huo Q.B."/>
            <person name="Li W."/>
            <person name="Chen H.Y."/>
            <person name="Chen S.E."/>
            <person name="Zhou L.G."/>
            <person name="Ni X.B."/>
            <person name="Tian J.H."/>
            <person name="Sheng Y."/>
            <person name="Liu T."/>
            <person name="Pan Y.S."/>
            <person name="Xia L.Y."/>
            <person name="Li J."/>
            <person name="Zhao F."/>
            <person name="Cao W.C."/>
        </authorList>
    </citation>
    <scope>NUCLEOTIDE SEQUENCE</scope>
    <source>
        <strain evidence="2">Rsan-2018</strain>
    </source>
</reference>
<dbReference type="InterPro" id="IPR024079">
    <property type="entry name" value="MetalloPept_cat_dom_sf"/>
</dbReference>
<evidence type="ECO:0000256" key="1">
    <source>
        <dbReference type="SAM" id="MobiDB-lite"/>
    </source>
</evidence>
<dbReference type="AlphaFoldDB" id="A0A9D4PSA3"/>
<dbReference type="InterPro" id="IPR042089">
    <property type="entry name" value="Peptidase_M13_dom_2"/>
</dbReference>